<organism evidence="2 3">
    <name type="scientific">Rhodoferax mekongensis</name>
    <dbReference type="NCBI Taxonomy" id="3068341"/>
    <lineage>
        <taxon>Bacteria</taxon>
        <taxon>Pseudomonadati</taxon>
        <taxon>Pseudomonadota</taxon>
        <taxon>Betaproteobacteria</taxon>
        <taxon>Burkholderiales</taxon>
        <taxon>Comamonadaceae</taxon>
        <taxon>Rhodoferax</taxon>
    </lineage>
</organism>
<dbReference type="Gene3D" id="3.10.620.30">
    <property type="match status" value="1"/>
</dbReference>
<proteinExistence type="predicted"/>
<dbReference type="Pfam" id="PF01841">
    <property type="entry name" value="Transglut_core"/>
    <property type="match status" value="1"/>
</dbReference>
<dbReference type="PANTHER" id="PTHR38339">
    <property type="entry name" value="TRANSGLUTAMINASE DOMAIN PROTEIN"/>
    <property type="match status" value="1"/>
</dbReference>
<dbReference type="SMART" id="SM00460">
    <property type="entry name" value="TGc"/>
    <property type="match status" value="1"/>
</dbReference>
<dbReference type="SUPFAM" id="SSF54001">
    <property type="entry name" value="Cysteine proteinases"/>
    <property type="match status" value="1"/>
</dbReference>
<name>A0ABZ0AX92_9BURK</name>
<sequence length="383" mass="41878">MTHQSQTAAGKQNPAARRQFMKNSAVALAGCALPAINFAQTAPAVDRQFSPKPAEWRTFEVTTRVDIAKPQGATRLWLPVPSINSEWQQSLESSYSSNGSARMEDDNATGARMLFVDFAADQAKPFVELTSRIRTRSRAQDWSLKTAVAEDAATLKYWTQPTDLLPLDGIVRTTAQEATRGAKTDVEKVQKIYDWIVTNTYREPKVRGCGEGDIKTMLETNNLGGKCADLNALFVGLCRAAGVPARDVYGLRVAPSAFGYRELGGNSASLKGAQHCRAEVYLKGYGWVGMDPADVAKVMRQETPEWIKSASNPLVAPVNKGLFGGWEGNWMAYNVAHDVVLPQSKGPKLGFLMYPVAETATGRLDSYAPDDFKYQISAKELTA</sequence>
<accession>A0ABZ0AX92</accession>
<evidence type="ECO:0000259" key="1">
    <source>
        <dbReference type="SMART" id="SM00460"/>
    </source>
</evidence>
<dbReference type="PANTHER" id="PTHR38339:SF1">
    <property type="entry name" value="TRANSGLUTAMINASE-LIKE DOMAIN-CONTAINING PROTEIN"/>
    <property type="match status" value="1"/>
</dbReference>
<dbReference type="InterPro" id="IPR006311">
    <property type="entry name" value="TAT_signal"/>
</dbReference>
<dbReference type="EMBL" id="CP132507">
    <property type="protein sequence ID" value="WNO04105.1"/>
    <property type="molecule type" value="Genomic_DNA"/>
</dbReference>
<dbReference type="PROSITE" id="PS51318">
    <property type="entry name" value="TAT"/>
    <property type="match status" value="1"/>
</dbReference>
<dbReference type="InterPro" id="IPR038765">
    <property type="entry name" value="Papain-like_cys_pep_sf"/>
</dbReference>
<evidence type="ECO:0000313" key="2">
    <source>
        <dbReference type="EMBL" id="WNO04105.1"/>
    </source>
</evidence>
<dbReference type="Proteomes" id="UP001302257">
    <property type="component" value="Chromosome"/>
</dbReference>
<keyword evidence="3" id="KW-1185">Reference proteome</keyword>
<evidence type="ECO:0000313" key="3">
    <source>
        <dbReference type="Proteomes" id="UP001302257"/>
    </source>
</evidence>
<gene>
    <name evidence="2" type="ORF">RAN89_14510</name>
</gene>
<feature type="domain" description="Transglutaminase-like" evidence="1">
    <location>
        <begin position="219"/>
        <end position="294"/>
    </location>
</feature>
<dbReference type="RefSeq" id="WP_313866966.1">
    <property type="nucleotide sequence ID" value="NZ_CP132507.1"/>
</dbReference>
<dbReference type="InterPro" id="IPR002931">
    <property type="entry name" value="Transglutaminase-like"/>
</dbReference>
<protein>
    <submittedName>
        <fullName evidence="2">Transglutaminase domain-containing protein</fullName>
    </submittedName>
</protein>
<reference evidence="2 3" key="1">
    <citation type="submission" date="2023-08" db="EMBL/GenBank/DDBJ databases">
        <title>Rhodoferax potami sp. nov. and Rhodoferax mekongensis sp. nov., isolated from the Mekong River in Thailand.</title>
        <authorList>
            <person name="Kitikhun S."/>
            <person name="Charoenyingcharoen P."/>
            <person name="Siriarchawattana P."/>
            <person name="Likhitrattanapisal S."/>
            <person name="Nilsakha T."/>
            <person name="Chanpet A."/>
            <person name="Rattanawaree P."/>
            <person name="Ingsriswang S."/>
        </authorList>
    </citation>
    <scope>NUCLEOTIDE SEQUENCE [LARGE SCALE GENOMIC DNA]</scope>
    <source>
        <strain evidence="2 3">TBRC 17307</strain>
    </source>
</reference>